<keyword evidence="7" id="KW-0539">Nucleus</keyword>
<feature type="region of interest" description="Disordered" evidence="9">
    <location>
        <begin position="337"/>
        <end position="479"/>
    </location>
</feature>
<reference evidence="11" key="2">
    <citation type="submission" date="2025-08" db="UniProtKB">
        <authorList>
            <consortium name="Ensembl"/>
        </authorList>
    </citation>
    <scope>IDENTIFICATION</scope>
</reference>
<dbReference type="EMBL" id="AFYH01218111">
    <property type="status" value="NOT_ANNOTATED_CDS"/>
    <property type="molecule type" value="Genomic_DNA"/>
</dbReference>
<comment type="subcellular location">
    <subcellularLocation>
        <location evidence="1">Nucleus</location>
    </subcellularLocation>
</comment>
<keyword evidence="12" id="KW-1185">Reference proteome</keyword>
<dbReference type="InterPro" id="IPR034834">
    <property type="entry name" value="PRC_RRM"/>
</dbReference>
<dbReference type="Bgee" id="ENSLACG00000001407">
    <property type="expression patterns" value="Expressed in chordate pharynx and 6 other cell types or tissues"/>
</dbReference>
<feature type="compositionally biased region" description="Basic and acidic residues" evidence="9">
    <location>
        <begin position="407"/>
        <end position="422"/>
    </location>
</feature>
<dbReference type="eggNOG" id="ENOG502QQME">
    <property type="taxonomic scope" value="Eukaryota"/>
</dbReference>
<dbReference type="Proteomes" id="UP000008672">
    <property type="component" value="Unassembled WGS sequence"/>
</dbReference>
<name>H2ZW06_LATCH</name>
<dbReference type="CDD" id="cd12624">
    <property type="entry name" value="RRM_PRC"/>
    <property type="match status" value="1"/>
</dbReference>
<dbReference type="EMBL" id="AFYH01218109">
    <property type="status" value="NOT_ANNOTATED_CDS"/>
    <property type="molecule type" value="Genomic_DNA"/>
</dbReference>
<dbReference type="InterPro" id="IPR000504">
    <property type="entry name" value="RRM_dom"/>
</dbReference>
<dbReference type="STRING" id="7897.ENSLACP00000001577"/>
<dbReference type="EMBL" id="AFYH01218108">
    <property type="status" value="NOT_ANNOTATED_CDS"/>
    <property type="molecule type" value="Genomic_DNA"/>
</dbReference>
<feature type="domain" description="RRM" evidence="10">
    <location>
        <begin position="1469"/>
        <end position="1546"/>
    </location>
</feature>
<evidence type="ECO:0000256" key="8">
    <source>
        <dbReference type="PROSITE-ProRule" id="PRU00176"/>
    </source>
</evidence>
<organism evidence="11 12">
    <name type="scientific">Latimeria chalumnae</name>
    <name type="common">Coelacanth</name>
    <dbReference type="NCBI Taxonomy" id="7897"/>
    <lineage>
        <taxon>Eukaryota</taxon>
        <taxon>Metazoa</taxon>
        <taxon>Chordata</taxon>
        <taxon>Craniata</taxon>
        <taxon>Vertebrata</taxon>
        <taxon>Euteleostomi</taxon>
        <taxon>Coelacanthiformes</taxon>
        <taxon>Coelacanthidae</taxon>
        <taxon>Latimeria</taxon>
    </lineage>
</organism>
<dbReference type="EMBL" id="AFYH01218114">
    <property type="status" value="NOT_ANNOTATED_CDS"/>
    <property type="molecule type" value="Genomic_DNA"/>
</dbReference>
<dbReference type="EMBL" id="AFYH01218113">
    <property type="status" value="NOT_ANNOTATED_CDS"/>
    <property type="molecule type" value="Genomic_DNA"/>
</dbReference>
<dbReference type="InterPro" id="IPR034605">
    <property type="entry name" value="PGC-1"/>
</dbReference>
<feature type="compositionally biased region" description="Polar residues" evidence="9">
    <location>
        <begin position="361"/>
        <end position="375"/>
    </location>
</feature>
<dbReference type="PANTHER" id="PTHR15528:SF5">
    <property type="entry name" value="PEROXISOME PROLIFERATOR-ACTIVATED RECEPTOR GAMMA COACTIVATOR-RELATED PROTEIN 1"/>
    <property type="match status" value="1"/>
</dbReference>
<keyword evidence="3 8" id="KW-0694">RNA-binding</keyword>
<reference evidence="12" key="1">
    <citation type="submission" date="2011-08" db="EMBL/GenBank/DDBJ databases">
        <title>The draft genome of Latimeria chalumnae.</title>
        <authorList>
            <person name="Di Palma F."/>
            <person name="Alfoldi J."/>
            <person name="Johnson J."/>
            <person name="Berlin A."/>
            <person name="Gnerre S."/>
            <person name="Jaffe D."/>
            <person name="MacCallum I."/>
            <person name="Young S."/>
            <person name="Walker B.J."/>
            <person name="Lander E."/>
            <person name="Lindblad-Toh K."/>
        </authorList>
    </citation>
    <scope>NUCLEOTIDE SEQUENCE [LARGE SCALE GENOMIC DNA]</scope>
    <source>
        <strain evidence="12">Wild caught</strain>
    </source>
</reference>
<evidence type="ECO:0000256" key="4">
    <source>
        <dbReference type="ARBA" id="ARBA00023015"/>
    </source>
</evidence>
<sequence>ILGAFQGCIDQSIISIIGDSDALAENKSRLEEETEATLLTALTEILDNVDNENLSPFDAIPDSELLVSPKEREKLLKLRCVARSTPEREAVDHWGHRITGTAAKKWSNLEGLSADRAWAVFSDSAAAATPPRRQHRARNPRNLSKTRIRGISRLQRSDGEEEEVVSSPGQDSSSEAAGERDSFVVVKPLDGGAELGLSASIPCIINTENFTVSDLVKYMHPYCLPALTLCLDSEGGQVGEELLNGAVLLEVVSAENGSLEGPELVLETDQQGSVVAAPGALAQELAGSPLVSVRERNILLDSISAAHLVAQADTTESVGQRTDELASDDQFAMEASVSKPLEQQMETSAPGSKLVAEARSSKSLEQQTEDVTFGSQLEAETKGSESSRQQIQACSGDPAAKEVWVAEDARQMGKEGELEKSQGTKSCKLKRKSKGRQLQAETKPEGEAQEETVMQPSNQTQASQAKPEGSPSNPVLQDSDFLVKHLEQLKRETLAELRAARGIRARGRTASRMEKRSRTSSSVERKQSTDAPKLLEHAAETKKCVAGLEVGAVPAERTAPPANPKEEAAGPAWQEQQPKEETAPALPVPDAANLLSVQEHGSDSSSPVPSPEDCTVVDVGQSSPKEEALAETSEAKQMAKEPKPKLLSLEQYRQRLQQRKHATGNEQKKRSQKAKWPSVPEPAAGLMEIPCLPMPAAAGNAALAKAVPTGPAQGVNTDVSAAKPSQASASPSSHRPEQLSVPSQAVGLQNVTLRMPAVASVAKAPQGVPALAAQKLDWAGAPTAPVGYSSQMLPVAASGKKIPNFVPASSSTVAQMPTWPIAPITSVTPSHPLLHMNCLPTWTPLTGPVGPTSCLQPPTLPKPLMPPVAHGQRAVPLQNPAATLSPSAHKLCALEQTQGQKALAHSALEQMSKAPAQSGEELAPREPTGQAQKFPDKDTQDKMTPSSVTGLRTELVNLNEPKEPVVAAARVAGPANAALQNRLAGTVPKPKNELESGSSTEKMVKLSLPAERPLPMERTPTQPSTSSTSTDKKGFSAQVEGTCLFFLAVFSRARAPSQLLVPLAGLRDDYVLSVVACGGVVLRKMSQLLLDVNKKESELKLSDKPPPPNNAMAVGNSRKLEVQSEKKLMERLLGPELANTAGLTPPATPPHQVSLTPISLLGKQKSPSSSTAQEKAKSSPAKTIKLIDPKPLPHSKLRAKNAVVLQASALPAAVGFGDHDYCLPSSLRPPHANAAEPEPASRWNIKHRQSITIKPIVSLSRGPQGGLCQKPPEAAERHPLDHRTNEIHDQTVSDGAGGGTVLLSPAVSPCRDGDAGTEESGSRPAWSFRCYRRTRRSRSPVESRRRGRRLRRATRSCSSNSDSSSLSSSNSESDSSSRSRSPPVKRRRRTVCSDRYRSRRKSGSSSCSSSCSSSSSRSRSRSWSRSRSQSTSPYRRGRQRYDDYDGYSSQDSYQRHRIREKEIAIEERRVVYIGKIHGGMTRAELKERFSYFGEIEECTIHFREQGDNYGFVTYRYTTDAFAAIENGHKLRRPDELPFDLCFGGRRQFCKTTYADLDSNRDDYDPTPAKSKFEALDFDTLLKQAQKNLRR</sequence>
<feature type="region of interest" description="Disordered" evidence="9">
    <location>
        <begin position="903"/>
        <end position="948"/>
    </location>
</feature>
<dbReference type="EMBL" id="AFYH01218110">
    <property type="status" value="NOT_ANNOTATED_CDS"/>
    <property type="molecule type" value="Genomic_DNA"/>
</dbReference>
<proteinExistence type="predicted"/>
<feature type="region of interest" description="Disordered" evidence="9">
    <location>
        <begin position="500"/>
        <end position="536"/>
    </location>
</feature>
<evidence type="ECO:0000313" key="12">
    <source>
        <dbReference type="Proteomes" id="UP000008672"/>
    </source>
</evidence>
<dbReference type="GO" id="GO:0005634">
    <property type="term" value="C:nucleus"/>
    <property type="evidence" value="ECO:0007669"/>
    <property type="project" value="UniProtKB-SubCell"/>
</dbReference>
<feature type="compositionally biased region" description="Basic residues" evidence="9">
    <location>
        <begin position="1345"/>
        <end position="1354"/>
    </location>
</feature>
<feature type="region of interest" description="Disordered" evidence="9">
    <location>
        <begin position="125"/>
        <end position="181"/>
    </location>
</feature>
<protein>
    <recommendedName>
        <fullName evidence="10">RRM domain-containing protein</fullName>
    </recommendedName>
</protein>
<dbReference type="HOGENOM" id="CLU_001907_0_0_1"/>
<evidence type="ECO:0000256" key="2">
    <source>
        <dbReference type="ARBA" id="ARBA00022553"/>
    </source>
</evidence>
<dbReference type="GO" id="GO:0045944">
    <property type="term" value="P:positive regulation of transcription by RNA polymerase II"/>
    <property type="evidence" value="ECO:0007669"/>
    <property type="project" value="TreeGrafter"/>
</dbReference>
<reference evidence="11" key="3">
    <citation type="submission" date="2025-09" db="UniProtKB">
        <authorList>
            <consortium name="Ensembl"/>
        </authorList>
    </citation>
    <scope>IDENTIFICATION</scope>
</reference>
<feature type="compositionally biased region" description="Low complexity" evidence="9">
    <location>
        <begin position="720"/>
        <end position="733"/>
    </location>
</feature>
<dbReference type="Pfam" id="PF00076">
    <property type="entry name" value="RRM_1"/>
    <property type="match status" value="1"/>
</dbReference>
<dbReference type="PANTHER" id="PTHR15528">
    <property type="entry name" value="PEROXISOME PROLIFERATOR ACTIVATED RECEPTOR GAMMA COACTIVATOR 1 PGC-1 -RELATED"/>
    <property type="match status" value="1"/>
</dbReference>
<dbReference type="PROSITE" id="PS50102">
    <property type="entry name" value="RRM"/>
    <property type="match status" value="1"/>
</dbReference>
<dbReference type="SUPFAM" id="SSF54928">
    <property type="entry name" value="RNA-binding domain, RBD"/>
    <property type="match status" value="1"/>
</dbReference>
<feature type="region of interest" description="Disordered" evidence="9">
    <location>
        <begin position="981"/>
        <end position="1033"/>
    </location>
</feature>
<dbReference type="FunCoup" id="H2ZW06">
    <property type="interactions" value="2607"/>
</dbReference>
<dbReference type="GO" id="GO:0003712">
    <property type="term" value="F:transcription coregulator activity"/>
    <property type="evidence" value="ECO:0007669"/>
    <property type="project" value="InterPro"/>
</dbReference>
<feature type="compositionally biased region" description="Low complexity" evidence="9">
    <location>
        <begin position="1019"/>
        <end position="1029"/>
    </location>
</feature>
<feature type="region of interest" description="Disordered" evidence="9">
    <location>
        <begin position="1161"/>
        <end position="1189"/>
    </location>
</feature>
<dbReference type="SMART" id="SM00360">
    <property type="entry name" value="RRM"/>
    <property type="match status" value="1"/>
</dbReference>
<dbReference type="EMBL" id="AFYH01218112">
    <property type="status" value="NOT_ANNOTATED_CDS"/>
    <property type="molecule type" value="Genomic_DNA"/>
</dbReference>
<evidence type="ECO:0000256" key="1">
    <source>
        <dbReference type="ARBA" id="ARBA00004123"/>
    </source>
</evidence>
<feature type="compositionally biased region" description="Basic and acidic residues" evidence="9">
    <location>
        <begin position="511"/>
        <end position="536"/>
    </location>
</feature>
<dbReference type="Gene3D" id="3.30.70.330">
    <property type="match status" value="1"/>
</dbReference>
<feature type="compositionally biased region" description="Low complexity" evidence="9">
    <location>
        <begin position="1403"/>
        <end position="1417"/>
    </location>
</feature>
<feature type="compositionally biased region" description="Basic residues" evidence="9">
    <location>
        <begin position="132"/>
        <end position="150"/>
    </location>
</feature>
<keyword evidence="2" id="KW-0597">Phosphoprotein</keyword>
<feature type="compositionally biased region" description="Low complexity" evidence="9">
    <location>
        <begin position="1355"/>
        <end position="1382"/>
    </location>
</feature>
<keyword evidence="5" id="KW-0010">Activator</keyword>
<evidence type="ECO:0000256" key="9">
    <source>
        <dbReference type="SAM" id="MobiDB-lite"/>
    </source>
</evidence>
<dbReference type="InParanoid" id="H2ZW06"/>
<feature type="region of interest" description="Disordered" evidence="9">
    <location>
        <begin position="1289"/>
        <end position="1453"/>
    </location>
</feature>
<evidence type="ECO:0000256" key="5">
    <source>
        <dbReference type="ARBA" id="ARBA00023159"/>
    </source>
</evidence>
<dbReference type="OMA" id="WHRAREQ"/>
<feature type="compositionally biased region" description="Low complexity" evidence="9">
    <location>
        <begin position="1425"/>
        <end position="1434"/>
    </location>
</feature>
<dbReference type="EMBL" id="AFYH01218107">
    <property type="status" value="NOT_ANNOTATED_CDS"/>
    <property type="molecule type" value="Genomic_DNA"/>
</dbReference>
<dbReference type="GO" id="GO:0003723">
    <property type="term" value="F:RNA binding"/>
    <property type="evidence" value="ECO:0007669"/>
    <property type="project" value="UniProtKB-UniRule"/>
</dbReference>
<dbReference type="EMBL" id="AFYH01218106">
    <property type="status" value="NOT_ANNOTATED_CDS"/>
    <property type="molecule type" value="Genomic_DNA"/>
</dbReference>
<evidence type="ECO:0000256" key="7">
    <source>
        <dbReference type="ARBA" id="ARBA00023242"/>
    </source>
</evidence>
<accession>H2ZW06</accession>
<feature type="region of interest" description="Disordered" evidence="9">
    <location>
        <begin position="552"/>
        <end position="681"/>
    </location>
</feature>
<evidence type="ECO:0000256" key="3">
    <source>
        <dbReference type="ARBA" id="ARBA00022884"/>
    </source>
</evidence>
<evidence type="ECO:0000259" key="10">
    <source>
        <dbReference type="PROSITE" id="PS50102"/>
    </source>
</evidence>
<keyword evidence="4" id="KW-0805">Transcription regulation</keyword>
<dbReference type="InterPro" id="IPR035979">
    <property type="entry name" value="RBD_domain_sf"/>
</dbReference>
<evidence type="ECO:0000313" key="11">
    <source>
        <dbReference type="Ensembl" id="ENSLACP00000001577.1"/>
    </source>
</evidence>
<keyword evidence="6" id="KW-0804">Transcription</keyword>
<feature type="region of interest" description="Disordered" evidence="9">
    <location>
        <begin position="710"/>
        <end position="742"/>
    </location>
</feature>
<dbReference type="GeneTree" id="ENSGT00950000183137"/>
<feature type="compositionally biased region" description="Basic and acidic residues" evidence="9">
    <location>
        <begin position="624"/>
        <end position="644"/>
    </location>
</feature>
<dbReference type="EMBL" id="AFYH01218115">
    <property type="status" value="NOT_ANNOTATED_CDS"/>
    <property type="molecule type" value="Genomic_DNA"/>
</dbReference>
<dbReference type="InterPro" id="IPR012677">
    <property type="entry name" value="Nucleotide-bd_a/b_plait_sf"/>
</dbReference>
<dbReference type="Ensembl" id="ENSLACT00000001590.1">
    <property type="protein sequence ID" value="ENSLACP00000001577.1"/>
    <property type="gene ID" value="ENSLACG00000001407.1"/>
</dbReference>
<evidence type="ECO:0000256" key="6">
    <source>
        <dbReference type="ARBA" id="ARBA00023163"/>
    </source>
</evidence>
<feature type="compositionally biased region" description="Polar residues" evidence="9">
    <location>
        <begin position="452"/>
        <end position="476"/>
    </location>
</feature>